<reference evidence="2" key="2">
    <citation type="submission" date="2025-08" db="UniProtKB">
        <authorList>
            <consortium name="Ensembl"/>
        </authorList>
    </citation>
    <scope>IDENTIFICATION</scope>
</reference>
<sequence length="158" mass="16680">MGRLTEAAAAGSGARAAGWAGSPPTLLPLSPTSPGCAATMASSDEDGTNGGASEAGEDREAPGKRRRLGFLATAWLTFYNIAMTAGRSLILSPRLECSGAISAHCQPRPPEFKRFSCLGLQSSWDYKCGPPCPTNFCIFGRDRVSPCWPGWSRTPDLK</sequence>
<evidence type="ECO:0000256" key="1">
    <source>
        <dbReference type="SAM" id="MobiDB-lite"/>
    </source>
</evidence>
<gene>
    <name evidence="2" type="primary">HACD1</name>
</gene>
<proteinExistence type="predicted"/>
<keyword evidence="3" id="KW-1185">Reference proteome</keyword>
<feature type="compositionally biased region" description="Low complexity" evidence="1">
    <location>
        <begin position="7"/>
        <end position="34"/>
    </location>
</feature>
<dbReference type="Ensembl" id="ENSNLET00000034144.1">
    <property type="protein sequence ID" value="ENSNLEP00000027636.1"/>
    <property type="gene ID" value="ENSNLEG00000012594.3"/>
</dbReference>
<dbReference type="AlphaFoldDB" id="A0A2I3G8F6"/>
<evidence type="ECO:0000313" key="3">
    <source>
        <dbReference type="Proteomes" id="UP000001073"/>
    </source>
</evidence>
<evidence type="ECO:0000313" key="2">
    <source>
        <dbReference type="Ensembl" id="ENSNLEP00000027636.1"/>
    </source>
</evidence>
<dbReference type="GeneTree" id="ENSGT00530000062962"/>
<feature type="region of interest" description="Disordered" evidence="1">
    <location>
        <begin position="1"/>
        <end position="63"/>
    </location>
</feature>
<name>A0A2I3G8F6_NOMLE</name>
<protein>
    <submittedName>
        <fullName evidence="2">3-hydroxyacyl-CoA dehydratase 1</fullName>
    </submittedName>
</protein>
<organism evidence="2 3">
    <name type="scientific">Nomascus leucogenys</name>
    <name type="common">Northern white-cheeked gibbon</name>
    <name type="synonym">Hylobates leucogenys</name>
    <dbReference type="NCBI Taxonomy" id="61853"/>
    <lineage>
        <taxon>Eukaryota</taxon>
        <taxon>Metazoa</taxon>
        <taxon>Chordata</taxon>
        <taxon>Craniata</taxon>
        <taxon>Vertebrata</taxon>
        <taxon>Euteleostomi</taxon>
        <taxon>Mammalia</taxon>
        <taxon>Eutheria</taxon>
        <taxon>Euarchontoglires</taxon>
        <taxon>Primates</taxon>
        <taxon>Haplorrhini</taxon>
        <taxon>Catarrhini</taxon>
        <taxon>Hylobatidae</taxon>
        <taxon>Nomascus</taxon>
    </lineage>
</organism>
<dbReference type="EMBL" id="ADFV01176384">
    <property type="status" value="NOT_ANNOTATED_CDS"/>
    <property type="molecule type" value="Genomic_DNA"/>
</dbReference>
<dbReference type="EMBL" id="ADFV01176385">
    <property type="status" value="NOT_ANNOTATED_CDS"/>
    <property type="molecule type" value="Genomic_DNA"/>
</dbReference>
<accession>A0A2I3G8F6</accession>
<dbReference type="PANTHER" id="PTHR46254">
    <property type="entry name" value="PROTEIN GVQW1-RELATED"/>
    <property type="match status" value="1"/>
</dbReference>
<reference evidence="2 3" key="1">
    <citation type="submission" date="2012-10" db="EMBL/GenBank/DDBJ databases">
        <authorList>
            <consortium name="Gibbon Genome Sequencing Consortium"/>
        </authorList>
    </citation>
    <scope>NUCLEOTIDE SEQUENCE [LARGE SCALE GENOMIC DNA]</scope>
</reference>
<dbReference type="Proteomes" id="UP000001073">
    <property type="component" value="Chromosome 9"/>
</dbReference>
<reference evidence="2" key="3">
    <citation type="submission" date="2025-09" db="UniProtKB">
        <authorList>
            <consortium name="Ensembl"/>
        </authorList>
    </citation>
    <scope>IDENTIFICATION</scope>
</reference>